<evidence type="ECO:0000259" key="4">
    <source>
        <dbReference type="Pfam" id="PF00251"/>
    </source>
</evidence>
<proteinExistence type="inferred from homology"/>
<dbReference type="Pfam" id="PF00251">
    <property type="entry name" value="Glyco_hydro_32N"/>
    <property type="match status" value="1"/>
</dbReference>
<protein>
    <recommendedName>
        <fullName evidence="4">Glycosyl hydrolase family 32 N-terminal domain-containing protein</fullName>
    </recommendedName>
</protein>
<keyword evidence="2" id="KW-0378">Hydrolase</keyword>
<dbReference type="PANTHER" id="PTHR43101">
    <property type="entry name" value="BETA-FRUCTOSIDASE"/>
    <property type="match status" value="1"/>
</dbReference>
<dbReference type="EMBL" id="CP097332">
    <property type="protein sequence ID" value="UQX90307.1"/>
    <property type="molecule type" value="Genomic_DNA"/>
</dbReference>
<dbReference type="InterPro" id="IPR013148">
    <property type="entry name" value="Glyco_hydro_32_N"/>
</dbReference>
<comment type="similarity">
    <text evidence="1">Belongs to the glycosyl hydrolase 32 family.</text>
</comment>
<evidence type="ECO:0000256" key="1">
    <source>
        <dbReference type="ARBA" id="ARBA00009902"/>
    </source>
</evidence>
<evidence type="ECO:0000256" key="3">
    <source>
        <dbReference type="ARBA" id="ARBA00023295"/>
    </source>
</evidence>
<sequence length="139" mass="15252">MPGQTVWSPEISWGTATSDDLVHWRQTDASLVPGPFEVGCWSGCVVTNDQGQECAFYTRVRTNALDRAQIAVARRAEHRLAWMSSEVDVVVDGPPDECVIAFRDPFVWRYGQGWLMIAGAGLAHGEGAVLAYRSTNLLA</sequence>
<dbReference type="Proteomes" id="UP001056336">
    <property type="component" value="Chromosome"/>
</dbReference>
<feature type="domain" description="Glycosyl hydrolase family 32 N-terminal" evidence="4">
    <location>
        <begin position="2"/>
        <end position="138"/>
    </location>
</feature>
<dbReference type="Gene3D" id="2.115.10.20">
    <property type="entry name" value="Glycosyl hydrolase domain, family 43"/>
    <property type="match status" value="1"/>
</dbReference>
<accession>A0ABY4R4R5</accession>
<evidence type="ECO:0000313" key="5">
    <source>
        <dbReference type="EMBL" id="UQX90307.1"/>
    </source>
</evidence>
<name>A0ABY4R4R5_9ACTN</name>
<keyword evidence="3" id="KW-0326">Glycosidase</keyword>
<reference evidence="5" key="2">
    <citation type="submission" date="2022-05" db="EMBL/GenBank/DDBJ databases">
        <authorList>
            <person name="Kim J.-S."/>
            <person name="Lee K."/>
            <person name="Suh M."/>
            <person name="Eom M."/>
            <person name="Kim J.-S."/>
            <person name="Kim D.-S."/>
            <person name="Ko S.-H."/>
            <person name="Shin Y."/>
            <person name="Lee J.-S."/>
        </authorList>
    </citation>
    <scope>NUCLEOTIDE SEQUENCE</scope>
    <source>
        <strain evidence="5">N237</strain>
    </source>
</reference>
<dbReference type="InterPro" id="IPR023296">
    <property type="entry name" value="Glyco_hydro_beta-prop_sf"/>
</dbReference>
<dbReference type="SUPFAM" id="SSF75005">
    <property type="entry name" value="Arabinanase/levansucrase/invertase"/>
    <property type="match status" value="1"/>
</dbReference>
<dbReference type="InterPro" id="IPR051214">
    <property type="entry name" value="GH32_Enzymes"/>
</dbReference>
<reference evidence="5" key="1">
    <citation type="journal article" date="2018" name="Int. J. Syst. Evol. Microbiol.">
        <title>Jatrophihabitans telluris sp. nov., isolated from sediment soil of lava forest wetlands and the emended description of the genus Jatrophihabitans.</title>
        <authorList>
            <person name="Lee K.C."/>
            <person name="Suh M.K."/>
            <person name="Eom M.K."/>
            <person name="Kim K.K."/>
            <person name="Kim J.S."/>
            <person name="Kim D.S."/>
            <person name="Ko S.H."/>
            <person name="Shin Y.K."/>
            <person name="Lee J.S."/>
        </authorList>
    </citation>
    <scope>NUCLEOTIDE SEQUENCE</scope>
    <source>
        <strain evidence="5">N237</strain>
    </source>
</reference>
<evidence type="ECO:0000313" key="6">
    <source>
        <dbReference type="Proteomes" id="UP001056336"/>
    </source>
</evidence>
<evidence type="ECO:0000256" key="2">
    <source>
        <dbReference type="ARBA" id="ARBA00022801"/>
    </source>
</evidence>
<keyword evidence="6" id="KW-1185">Reference proteome</keyword>
<organism evidence="5 6">
    <name type="scientific">Jatrophihabitans telluris</name>
    <dbReference type="NCBI Taxonomy" id="2038343"/>
    <lineage>
        <taxon>Bacteria</taxon>
        <taxon>Bacillati</taxon>
        <taxon>Actinomycetota</taxon>
        <taxon>Actinomycetes</taxon>
        <taxon>Jatrophihabitantales</taxon>
        <taxon>Jatrophihabitantaceae</taxon>
        <taxon>Jatrophihabitans</taxon>
    </lineage>
</organism>
<dbReference type="PANTHER" id="PTHR43101:SF1">
    <property type="entry name" value="BETA-FRUCTOSIDASE"/>
    <property type="match status" value="1"/>
</dbReference>
<gene>
    <name evidence="5" type="ORF">M6D93_12120</name>
</gene>